<feature type="domain" description="HTH tetR-type" evidence="5">
    <location>
        <begin position="14"/>
        <end position="73"/>
    </location>
</feature>
<evidence type="ECO:0000256" key="1">
    <source>
        <dbReference type="ARBA" id="ARBA00023015"/>
    </source>
</evidence>
<evidence type="ECO:0000256" key="4">
    <source>
        <dbReference type="PROSITE-ProRule" id="PRU00335"/>
    </source>
</evidence>
<dbReference type="InterPro" id="IPR050109">
    <property type="entry name" value="HTH-type_TetR-like_transc_reg"/>
</dbReference>
<name>A0A1U4RE63_9MYCO</name>
<dbReference type="Proteomes" id="UP000190074">
    <property type="component" value="Unassembled WGS sequence"/>
</dbReference>
<dbReference type="SUPFAM" id="SSF48498">
    <property type="entry name" value="Tetracyclin repressor-like, C-terminal domain"/>
    <property type="match status" value="1"/>
</dbReference>
<protein>
    <submittedName>
        <fullName evidence="6">TetR family transcriptional regulator</fullName>
    </submittedName>
</protein>
<dbReference type="PROSITE" id="PS50977">
    <property type="entry name" value="HTH_TETR_2"/>
    <property type="match status" value="1"/>
</dbReference>
<dbReference type="InterPro" id="IPR001647">
    <property type="entry name" value="HTH_TetR"/>
</dbReference>
<evidence type="ECO:0000313" key="7">
    <source>
        <dbReference type="Proteomes" id="UP000190074"/>
    </source>
</evidence>
<dbReference type="Pfam" id="PF21597">
    <property type="entry name" value="TetR_C_43"/>
    <property type="match status" value="1"/>
</dbReference>
<keyword evidence="3" id="KW-0804">Transcription</keyword>
<evidence type="ECO:0000259" key="5">
    <source>
        <dbReference type="PROSITE" id="PS50977"/>
    </source>
</evidence>
<reference evidence="6 7" key="1">
    <citation type="submission" date="2016-11" db="EMBL/GenBank/DDBJ databases">
        <authorList>
            <consortium name="Pathogen Informatics"/>
        </authorList>
    </citation>
    <scope>NUCLEOTIDE SEQUENCE [LARGE SCALE GENOMIC DNA]</scope>
    <source>
        <strain evidence="6 7">911</strain>
    </source>
</reference>
<dbReference type="PANTHER" id="PTHR30055:SF234">
    <property type="entry name" value="HTH-TYPE TRANSCRIPTIONAL REGULATOR BETI"/>
    <property type="match status" value="1"/>
</dbReference>
<keyword evidence="1" id="KW-0805">Transcription regulation</keyword>
<dbReference type="SUPFAM" id="SSF46689">
    <property type="entry name" value="Homeodomain-like"/>
    <property type="match status" value="1"/>
</dbReference>
<dbReference type="InterPro" id="IPR036271">
    <property type="entry name" value="Tet_transcr_reg_TetR-rel_C_sf"/>
</dbReference>
<sequence>MTQERPARRRVDAQRNRDKILAAAQAAFADPEADVSMAEIARRANIGSATLYRNFADRRILLEALYGEEIAAICRAAETSEGATPGARLQAWLHRFYDYFLQKRVLASELLELAGDTSPAFSEGFTRVVTAAESLAEAAHRSGELRNDLTAEQILAFVASIANIPGEPAFRKPILIAALDALWTPSPSR</sequence>
<dbReference type="GO" id="GO:0003700">
    <property type="term" value="F:DNA-binding transcription factor activity"/>
    <property type="evidence" value="ECO:0007669"/>
    <property type="project" value="TreeGrafter"/>
</dbReference>
<dbReference type="Gene3D" id="1.10.357.10">
    <property type="entry name" value="Tetracycline Repressor, domain 2"/>
    <property type="match status" value="1"/>
</dbReference>
<dbReference type="InterPro" id="IPR049445">
    <property type="entry name" value="TetR_SbtR-like_C"/>
</dbReference>
<accession>A0A1U4RE63</accession>
<evidence type="ECO:0000313" key="6">
    <source>
        <dbReference type="EMBL" id="SKM18256.1"/>
    </source>
</evidence>
<keyword evidence="2 4" id="KW-0238">DNA-binding</keyword>
<gene>
    <name evidence="6" type="ORF">SAMEA2259716_02923</name>
</gene>
<organism evidence="6 7">
    <name type="scientific">Mycobacteroides abscessus subsp. massiliense</name>
    <dbReference type="NCBI Taxonomy" id="1962118"/>
    <lineage>
        <taxon>Bacteria</taxon>
        <taxon>Bacillati</taxon>
        <taxon>Actinomycetota</taxon>
        <taxon>Actinomycetes</taxon>
        <taxon>Mycobacteriales</taxon>
        <taxon>Mycobacteriaceae</taxon>
        <taxon>Mycobacteroides</taxon>
        <taxon>Mycobacteroides abscessus</taxon>
    </lineage>
</organism>
<dbReference type="PANTHER" id="PTHR30055">
    <property type="entry name" value="HTH-TYPE TRANSCRIPTIONAL REGULATOR RUTR"/>
    <property type="match status" value="1"/>
</dbReference>
<feature type="DNA-binding region" description="H-T-H motif" evidence="4">
    <location>
        <begin position="36"/>
        <end position="55"/>
    </location>
</feature>
<dbReference type="RefSeq" id="WP_005072038.1">
    <property type="nucleotide sequence ID" value="NZ_CP021122.1"/>
</dbReference>
<dbReference type="AlphaFoldDB" id="A0A1U4RE63"/>
<evidence type="ECO:0000256" key="2">
    <source>
        <dbReference type="ARBA" id="ARBA00023125"/>
    </source>
</evidence>
<dbReference type="Pfam" id="PF00440">
    <property type="entry name" value="TetR_N"/>
    <property type="match status" value="1"/>
</dbReference>
<dbReference type="GO" id="GO:0000976">
    <property type="term" value="F:transcription cis-regulatory region binding"/>
    <property type="evidence" value="ECO:0007669"/>
    <property type="project" value="TreeGrafter"/>
</dbReference>
<proteinExistence type="predicted"/>
<dbReference type="EMBL" id="FVGW01000005">
    <property type="protein sequence ID" value="SKM18256.1"/>
    <property type="molecule type" value="Genomic_DNA"/>
</dbReference>
<dbReference type="InterPro" id="IPR009057">
    <property type="entry name" value="Homeodomain-like_sf"/>
</dbReference>
<evidence type="ECO:0000256" key="3">
    <source>
        <dbReference type="ARBA" id="ARBA00023163"/>
    </source>
</evidence>